<evidence type="ECO:0000313" key="2">
    <source>
        <dbReference type="Proteomes" id="UP000315289"/>
    </source>
</evidence>
<proteinExistence type="predicted"/>
<dbReference type="AlphaFoldDB" id="A0A557SY59"/>
<dbReference type="Proteomes" id="UP000315289">
    <property type="component" value="Unassembled WGS sequence"/>
</dbReference>
<keyword evidence="2" id="KW-1185">Reference proteome</keyword>
<reference evidence="1 2" key="1">
    <citation type="journal article" date="2019" name="Front. Microbiol.">
        <title>Ammonia Oxidation by the Arctic Terrestrial Thaumarchaeote Candidatus Nitrosocosmicus arcticus Is Stimulated by Increasing Temperatures.</title>
        <authorList>
            <person name="Alves R.J.E."/>
            <person name="Kerou M."/>
            <person name="Zappe A."/>
            <person name="Bittner R."/>
            <person name="Abby S.S."/>
            <person name="Schmidt H.A."/>
            <person name="Pfeifer K."/>
            <person name="Schleper C."/>
        </authorList>
    </citation>
    <scope>NUCLEOTIDE SEQUENCE [LARGE SCALE GENOMIC DNA]</scope>
    <source>
        <strain evidence="1 2">Kfb</strain>
    </source>
</reference>
<protein>
    <submittedName>
        <fullName evidence="1">Uncharacterized protein</fullName>
    </submittedName>
</protein>
<comment type="caution">
    <text evidence="1">The sequence shown here is derived from an EMBL/GenBank/DDBJ whole genome shotgun (WGS) entry which is preliminary data.</text>
</comment>
<sequence length="55" mass="6578">MRIDFFRTERISSKEILARSDLTAVVVQGHKKIIYWITAIKISKYYHMLLFCSKQ</sequence>
<name>A0A557SY59_9ARCH</name>
<accession>A0A557SY59</accession>
<dbReference type="EMBL" id="VOAH01000003">
    <property type="protein sequence ID" value="TVP41539.1"/>
    <property type="molecule type" value="Genomic_DNA"/>
</dbReference>
<gene>
    <name evidence="1" type="ORF">NARC_30254</name>
</gene>
<evidence type="ECO:0000313" key="1">
    <source>
        <dbReference type="EMBL" id="TVP41539.1"/>
    </source>
</evidence>
<organism evidence="1 2">
    <name type="scientific">Candidatus Nitrosocosmicus arcticus</name>
    <dbReference type="NCBI Taxonomy" id="2035267"/>
    <lineage>
        <taxon>Archaea</taxon>
        <taxon>Nitrososphaerota</taxon>
        <taxon>Nitrososphaeria</taxon>
        <taxon>Nitrososphaerales</taxon>
        <taxon>Nitrososphaeraceae</taxon>
        <taxon>Candidatus Nitrosocosmicus</taxon>
    </lineage>
</organism>